<dbReference type="EMBL" id="CAMXCT010001942">
    <property type="protein sequence ID" value="CAI3994361.1"/>
    <property type="molecule type" value="Genomic_DNA"/>
</dbReference>
<dbReference type="Proteomes" id="UP001152797">
    <property type="component" value="Unassembled WGS sequence"/>
</dbReference>
<comment type="caution">
    <text evidence="1">The sequence shown here is derived from an EMBL/GenBank/DDBJ whole genome shotgun (WGS) entry which is preliminary data.</text>
</comment>
<protein>
    <submittedName>
        <fullName evidence="1">Uncharacterized protein</fullName>
    </submittedName>
</protein>
<gene>
    <name evidence="1" type="ORF">C1SCF055_LOCUS21011</name>
</gene>
<evidence type="ECO:0000313" key="1">
    <source>
        <dbReference type="EMBL" id="CAI3994361.1"/>
    </source>
</evidence>
<sequence>MASPRAYSEQLLAKDDLNACFQKVAAARPQLLRELDFDLENAREVLAWFAPVYCDCKPQMEDMEKAIATLAAWRASAGKLQEDWLYNAQEATAWSKDTMVEKLQQLGTGIGRKGLELRSAVRWLDAIQIHCAPYFQDVFLGASVALKDLQPHLGQIERMLRTVVDA</sequence>
<keyword evidence="3" id="KW-1185">Reference proteome</keyword>
<evidence type="ECO:0000313" key="3">
    <source>
        <dbReference type="Proteomes" id="UP001152797"/>
    </source>
</evidence>
<organism evidence="1">
    <name type="scientific">Cladocopium goreaui</name>
    <dbReference type="NCBI Taxonomy" id="2562237"/>
    <lineage>
        <taxon>Eukaryota</taxon>
        <taxon>Sar</taxon>
        <taxon>Alveolata</taxon>
        <taxon>Dinophyceae</taxon>
        <taxon>Suessiales</taxon>
        <taxon>Symbiodiniaceae</taxon>
        <taxon>Cladocopium</taxon>
    </lineage>
</organism>
<evidence type="ECO:0000313" key="2">
    <source>
        <dbReference type="EMBL" id="CAL4781673.1"/>
    </source>
</evidence>
<dbReference type="AlphaFoldDB" id="A0A9P1CQA7"/>
<dbReference type="EMBL" id="CAMXCT020001942">
    <property type="protein sequence ID" value="CAL1147736.1"/>
    <property type="molecule type" value="Genomic_DNA"/>
</dbReference>
<proteinExistence type="predicted"/>
<dbReference type="EMBL" id="CAMXCT030001942">
    <property type="protein sequence ID" value="CAL4781673.1"/>
    <property type="molecule type" value="Genomic_DNA"/>
</dbReference>
<reference evidence="2 3" key="2">
    <citation type="submission" date="2024-05" db="EMBL/GenBank/DDBJ databases">
        <authorList>
            <person name="Chen Y."/>
            <person name="Shah S."/>
            <person name="Dougan E. K."/>
            <person name="Thang M."/>
            <person name="Chan C."/>
        </authorList>
    </citation>
    <scope>NUCLEOTIDE SEQUENCE [LARGE SCALE GENOMIC DNA]</scope>
</reference>
<name>A0A9P1CQA7_9DINO</name>
<reference evidence="1" key="1">
    <citation type="submission" date="2022-10" db="EMBL/GenBank/DDBJ databases">
        <authorList>
            <person name="Chen Y."/>
            <person name="Dougan E. K."/>
            <person name="Chan C."/>
            <person name="Rhodes N."/>
            <person name="Thang M."/>
        </authorList>
    </citation>
    <scope>NUCLEOTIDE SEQUENCE</scope>
</reference>
<accession>A0A9P1CQA7</accession>